<dbReference type="InterPro" id="IPR022635">
    <property type="entry name" value="DNA_polIII_beta_C"/>
</dbReference>
<evidence type="ECO:0000313" key="12">
    <source>
        <dbReference type="EMBL" id="CAB4548763.1"/>
    </source>
</evidence>
<evidence type="ECO:0000256" key="3">
    <source>
        <dbReference type="ARBA" id="ARBA00022490"/>
    </source>
</evidence>
<dbReference type="AlphaFoldDB" id="A0A6J6CEX1"/>
<keyword evidence="7" id="KW-0239">DNA-directed DNA polymerase</keyword>
<keyword evidence="5" id="KW-0548">Nucleotidyltransferase</keyword>
<evidence type="ECO:0000259" key="9">
    <source>
        <dbReference type="Pfam" id="PF00712"/>
    </source>
</evidence>
<dbReference type="SUPFAM" id="SSF55979">
    <property type="entry name" value="DNA clamp"/>
    <property type="match status" value="3"/>
</dbReference>
<dbReference type="Pfam" id="PF00712">
    <property type="entry name" value="DNA_pol3_beta"/>
    <property type="match status" value="1"/>
</dbReference>
<dbReference type="InterPro" id="IPR046938">
    <property type="entry name" value="DNA_clamp_sf"/>
</dbReference>
<dbReference type="PANTHER" id="PTHR30478:SF0">
    <property type="entry name" value="BETA SLIDING CLAMP"/>
    <property type="match status" value="1"/>
</dbReference>
<proteinExistence type="inferred from homology"/>
<keyword evidence="4" id="KW-0808">Transferase</keyword>
<dbReference type="PIRSF" id="PIRSF000804">
    <property type="entry name" value="DNA_pol_III_b"/>
    <property type="match status" value="1"/>
</dbReference>
<evidence type="ECO:0000259" key="10">
    <source>
        <dbReference type="Pfam" id="PF02767"/>
    </source>
</evidence>
<dbReference type="InterPro" id="IPR022637">
    <property type="entry name" value="DNA_polIII_beta_cen"/>
</dbReference>
<dbReference type="GO" id="GO:0003677">
    <property type="term" value="F:DNA binding"/>
    <property type="evidence" value="ECO:0007669"/>
    <property type="project" value="UniProtKB-KW"/>
</dbReference>
<evidence type="ECO:0000256" key="1">
    <source>
        <dbReference type="ARBA" id="ARBA00004496"/>
    </source>
</evidence>
<keyword evidence="6" id="KW-0235">DNA replication</keyword>
<dbReference type="CDD" id="cd00140">
    <property type="entry name" value="beta_clamp"/>
    <property type="match status" value="1"/>
</dbReference>
<comment type="similarity">
    <text evidence="2">Belongs to the beta sliding clamp family.</text>
</comment>
<dbReference type="GO" id="GO:0003887">
    <property type="term" value="F:DNA-directed DNA polymerase activity"/>
    <property type="evidence" value="ECO:0007669"/>
    <property type="project" value="UniProtKB-KW"/>
</dbReference>
<evidence type="ECO:0000256" key="5">
    <source>
        <dbReference type="ARBA" id="ARBA00022695"/>
    </source>
</evidence>
<dbReference type="InterPro" id="IPR022634">
    <property type="entry name" value="DNA_polIII_beta_N"/>
</dbReference>
<name>A0A6J6CEX1_9ZZZZ</name>
<dbReference type="NCBIfam" id="TIGR00663">
    <property type="entry name" value="dnan"/>
    <property type="match status" value="1"/>
</dbReference>
<feature type="domain" description="DNA polymerase III beta sliding clamp N-terminal" evidence="9">
    <location>
        <begin position="1"/>
        <end position="117"/>
    </location>
</feature>
<evidence type="ECO:0000256" key="2">
    <source>
        <dbReference type="ARBA" id="ARBA00010752"/>
    </source>
</evidence>
<dbReference type="EMBL" id="CAEZST010000014">
    <property type="protein sequence ID" value="CAB4548763.1"/>
    <property type="molecule type" value="Genomic_DNA"/>
</dbReference>
<feature type="domain" description="DNA polymerase III beta sliding clamp central" evidence="10">
    <location>
        <begin position="127"/>
        <end position="241"/>
    </location>
</feature>
<dbReference type="Pfam" id="PF02767">
    <property type="entry name" value="DNA_pol3_beta_2"/>
    <property type="match status" value="1"/>
</dbReference>
<comment type="subcellular location">
    <subcellularLocation>
        <location evidence="1">Cytoplasm</location>
    </subcellularLocation>
</comment>
<dbReference type="PANTHER" id="PTHR30478">
    <property type="entry name" value="DNA POLYMERASE III SUBUNIT BETA"/>
    <property type="match status" value="1"/>
</dbReference>
<evidence type="ECO:0000259" key="11">
    <source>
        <dbReference type="Pfam" id="PF02768"/>
    </source>
</evidence>
<evidence type="ECO:0000256" key="6">
    <source>
        <dbReference type="ARBA" id="ARBA00022705"/>
    </source>
</evidence>
<dbReference type="Pfam" id="PF02768">
    <property type="entry name" value="DNA_pol3_beta_3"/>
    <property type="match status" value="1"/>
</dbReference>
<protein>
    <submittedName>
        <fullName evidence="12">Unannotated protein</fullName>
    </submittedName>
</protein>
<dbReference type="Gene3D" id="3.10.150.10">
    <property type="entry name" value="DNA Polymerase III, subunit A, domain 2"/>
    <property type="match status" value="3"/>
</dbReference>
<organism evidence="12">
    <name type="scientific">freshwater metagenome</name>
    <dbReference type="NCBI Taxonomy" id="449393"/>
    <lineage>
        <taxon>unclassified sequences</taxon>
        <taxon>metagenomes</taxon>
        <taxon>ecological metagenomes</taxon>
    </lineage>
</organism>
<feature type="domain" description="DNA polymerase III beta sliding clamp C-terminal" evidence="11">
    <location>
        <begin position="245"/>
        <end position="340"/>
    </location>
</feature>
<dbReference type="GO" id="GO:0008408">
    <property type="term" value="F:3'-5' exonuclease activity"/>
    <property type="evidence" value="ECO:0007669"/>
    <property type="project" value="InterPro"/>
</dbReference>
<dbReference type="GO" id="GO:0009360">
    <property type="term" value="C:DNA polymerase III complex"/>
    <property type="evidence" value="ECO:0007669"/>
    <property type="project" value="InterPro"/>
</dbReference>
<dbReference type="InterPro" id="IPR001001">
    <property type="entry name" value="DNA_polIII_beta"/>
</dbReference>
<dbReference type="GO" id="GO:0005737">
    <property type="term" value="C:cytoplasm"/>
    <property type="evidence" value="ECO:0007669"/>
    <property type="project" value="UniProtKB-SubCell"/>
</dbReference>
<keyword evidence="8" id="KW-0238">DNA-binding</keyword>
<evidence type="ECO:0000256" key="8">
    <source>
        <dbReference type="ARBA" id="ARBA00023125"/>
    </source>
</evidence>
<evidence type="ECO:0000256" key="7">
    <source>
        <dbReference type="ARBA" id="ARBA00022932"/>
    </source>
</evidence>
<dbReference type="SMART" id="SM00480">
    <property type="entry name" value="POL3Bc"/>
    <property type="match status" value="1"/>
</dbReference>
<dbReference type="GO" id="GO:0006271">
    <property type="term" value="P:DNA strand elongation involved in DNA replication"/>
    <property type="evidence" value="ECO:0007669"/>
    <property type="project" value="TreeGrafter"/>
</dbReference>
<reference evidence="12" key="1">
    <citation type="submission" date="2020-05" db="EMBL/GenBank/DDBJ databases">
        <authorList>
            <person name="Chiriac C."/>
            <person name="Salcher M."/>
            <person name="Ghai R."/>
            <person name="Kavagutti S V."/>
        </authorList>
    </citation>
    <scope>NUCLEOTIDE SEQUENCE</scope>
</reference>
<keyword evidence="3" id="KW-0963">Cytoplasm</keyword>
<evidence type="ECO:0000256" key="4">
    <source>
        <dbReference type="ARBA" id="ARBA00022679"/>
    </source>
</evidence>
<accession>A0A6J6CEX1</accession>
<sequence length="373" mass="39803">MKFQADRDILTDAISFVVRLVSPRPQLPQLSGVVIEANGKEVTLSVFDYEVSAKATISANVEKPGKVLIQAKLLADIISKLPSESVSIDHLESRVQINSGSSKFSLSAMSMSEYPVTPQTPAGTGKVSGELFADAINQVSVAASREEVTPVLTAVMISANSKELSLIATDRFRVATRTIAWQGPSSEKEILIPSRVVGEIAKTFAHEKEISIGFAEGDKEIIGFSSGSKSVTTSTIKGKYPAVLSLFPTDTPHFAVANTADLISATKRVGLVVDRDKPLRYKFTASEVTLESIGSDVADATEQVACSLTGEENIVSLKPQYLIDALSGVDTEMVSLGFTSNPNNPNKPGPVLVSPIGSSQQYKYLLQPNLLVS</sequence>
<gene>
    <name evidence="12" type="ORF">UFOPK1503_00871</name>
</gene>